<dbReference type="InterPro" id="IPR005543">
    <property type="entry name" value="PASTA_dom"/>
</dbReference>
<keyword evidence="5" id="KW-1185">Reference proteome</keyword>
<feature type="domain" description="PASTA" evidence="3">
    <location>
        <begin position="57"/>
        <end position="128"/>
    </location>
</feature>
<dbReference type="PROSITE" id="PS51178">
    <property type="entry name" value="PASTA"/>
    <property type="match status" value="1"/>
</dbReference>
<feature type="region of interest" description="Disordered" evidence="1">
    <location>
        <begin position="39"/>
        <end position="67"/>
    </location>
</feature>
<accession>A0A1E5P1C7</accession>
<dbReference type="Proteomes" id="UP000095759">
    <property type="component" value="Unassembled WGS sequence"/>
</dbReference>
<dbReference type="AlphaFoldDB" id="A0A1E5P1C7"/>
<keyword evidence="2" id="KW-0732">Signal</keyword>
<evidence type="ECO:0000313" key="4">
    <source>
        <dbReference type="EMBL" id="OEJ23351.1"/>
    </source>
</evidence>
<evidence type="ECO:0000313" key="5">
    <source>
        <dbReference type="Proteomes" id="UP000095759"/>
    </source>
</evidence>
<organism evidence="4 5">
    <name type="scientific">Streptomyces agglomeratus</name>
    <dbReference type="NCBI Taxonomy" id="285458"/>
    <lineage>
        <taxon>Bacteria</taxon>
        <taxon>Bacillati</taxon>
        <taxon>Actinomycetota</taxon>
        <taxon>Actinomycetes</taxon>
        <taxon>Kitasatosporales</taxon>
        <taxon>Streptomycetaceae</taxon>
        <taxon>Streptomyces</taxon>
    </lineage>
</organism>
<feature type="signal peptide" evidence="2">
    <location>
        <begin position="1"/>
        <end position="20"/>
    </location>
</feature>
<proteinExistence type="predicted"/>
<protein>
    <recommendedName>
        <fullName evidence="3">PASTA domain-containing protein</fullName>
    </recommendedName>
</protein>
<feature type="chain" id="PRO_5038488525" description="PASTA domain-containing protein" evidence="2">
    <location>
        <begin position="21"/>
        <end position="138"/>
    </location>
</feature>
<name>A0A1E5P1C7_9ACTN</name>
<gene>
    <name evidence="4" type="ORF">AS594_01390</name>
</gene>
<dbReference type="EMBL" id="MEHJ01000001">
    <property type="protein sequence ID" value="OEJ23351.1"/>
    <property type="molecule type" value="Genomic_DNA"/>
</dbReference>
<feature type="compositionally biased region" description="Pro residues" evidence="1">
    <location>
        <begin position="41"/>
        <end position="55"/>
    </location>
</feature>
<dbReference type="STRING" id="285458.BGM19_35470"/>
<sequence>MLAAFLVVGMIAAAVSPSEAKPAAAKPVPAVTVTATATVTAPPPAKAPKPSPTKPAAPQKARVPDMTGKSGDLLVEALQKAGFTDGYRATSFHDVSGQGRTVFLLTNWQICDQDPKNKTVPVTAKISVGAVKFGETCP</sequence>
<evidence type="ECO:0000259" key="3">
    <source>
        <dbReference type="PROSITE" id="PS51178"/>
    </source>
</evidence>
<reference evidence="4 5" key="1">
    <citation type="submission" date="2016-08" db="EMBL/GenBank/DDBJ databases">
        <title>Complete genome sequence of Streptomyces agglomeratus strain 6-3-2, a novel anti-MRSA actinomycete isolated from Wuli of Tebit, China.</title>
        <authorList>
            <person name="Chen X."/>
        </authorList>
    </citation>
    <scope>NUCLEOTIDE SEQUENCE [LARGE SCALE GENOMIC DNA]</scope>
    <source>
        <strain evidence="4 5">6-3-2</strain>
    </source>
</reference>
<comment type="caution">
    <text evidence="4">The sequence shown here is derived from an EMBL/GenBank/DDBJ whole genome shotgun (WGS) entry which is preliminary data.</text>
</comment>
<evidence type="ECO:0000256" key="2">
    <source>
        <dbReference type="SAM" id="SignalP"/>
    </source>
</evidence>
<evidence type="ECO:0000256" key="1">
    <source>
        <dbReference type="SAM" id="MobiDB-lite"/>
    </source>
</evidence>